<feature type="transmembrane region" description="Helical" evidence="2">
    <location>
        <begin position="31"/>
        <end position="51"/>
    </location>
</feature>
<dbReference type="AlphaFoldDB" id="A0A0C2JGD1"/>
<gene>
    <name evidence="4" type="ORF">LP52_16480</name>
</gene>
<keyword evidence="2" id="KW-0472">Membrane</keyword>
<dbReference type="InterPro" id="IPR012347">
    <property type="entry name" value="Ferritin-like"/>
</dbReference>
<protein>
    <recommendedName>
        <fullName evidence="3">DUF305 domain-containing protein</fullName>
    </recommendedName>
</protein>
<keyword evidence="5" id="KW-1185">Reference proteome</keyword>
<feature type="compositionally biased region" description="Basic and acidic residues" evidence="1">
    <location>
        <begin position="1"/>
        <end position="15"/>
    </location>
</feature>
<accession>A0A0C2JGD1</accession>
<name>A0A0C2JGD1_9ACTN</name>
<dbReference type="Proteomes" id="UP000031675">
    <property type="component" value="Unassembled WGS sequence"/>
</dbReference>
<comment type="caution">
    <text evidence="4">The sequence shown here is derived from an EMBL/GenBank/DDBJ whole genome shotgun (WGS) entry which is preliminary data.</text>
</comment>
<dbReference type="PANTHER" id="PTHR36933">
    <property type="entry name" value="SLL0788 PROTEIN"/>
    <property type="match status" value="1"/>
</dbReference>
<proteinExistence type="predicted"/>
<sequence length="232" mass="25050">MGGEEHMTQTVDDHTPAGSEEAGPTRRRRTVPLLIAVPLVVVALLGGYLVGRPAHPIDNSPEAGFLRDMSVHHSQAVDMSLIVLEEADDRVLRTLATDILRTQQEQIGRMQGWLVQWDLPARGAQPAMAWMEGHGGHGGGQGSGGDATGRMAGMASEAEMEKLREAEGEKAEILFLQLMIHHHEGGIEMADAGADLSSESLVADFAEGMSEAQQSEIDLMERMLRDRGAEPE</sequence>
<dbReference type="InterPro" id="IPR005183">
    <property type="entry name" value="DUF305_CopM-like"/>
</dbReference>
<dbReference type="Gene3D" id="1.20.1260.10">
    <property type="match status" value="1"/>
</dbReference>
<feature type="domain" description="DUF305" evidence="3">
    <location>
        <begin position="62"/>
        <end position="224"/>
    </location>
</feature>
<dbReference type="EMBL" id="JROO01000031">
    <property type="protein sequence ID" value="KIH97970.1"/>
    <property type="molecule type" value="Genomic_DNA"/>
</dbReference>
<evidence type="ECO:0000313" key="5">
    <source>
        <dbReference type="Proteomes" id="UP000031675"/>
    </source>
</evidence>
<keyword evidence="2" id="KW-1133">Transmembrane helix</keyword>
<reference evidence="5" key="1">
    <citation type="journal article" date="2015" name="Chem. Biol.">
        <title>Structure, bioactivity, and resistance mechanism of streptomonomicin, an unusual lasso Peptide from an understudied halophilic actinomycete.</title>
        <authorList>
            <person name="Metelev M."/>
            <person name="Tietz J.I."/>
            <person name="Melby J.O."/>
            <person name="Blair P.M."/>
            <person name="Zhu L."/>
            <person name="Livnat I."/>
            <person name="Severinov K."/>
            <person name="Mitchell D.A."/>
        </authorList>
    </citation>
    <scope>NUCLEOTIDE SEQUENCE [LARGE SCALE GENOMIC DNA]</scope>
    <source>
        <strain evidence="5">YIM 90003</strain>
    </source>
</reference>
<keyword evidence="2" id="KW-0812">Transmembrane</keyword>
<dbReference type="PANTHER" id="PTHR36933:SF1">
    <property type="entry name" value="SLL0788 PROTEIN"/>
    <property type="match status" value="1"/>
</dbReference>
<dbReference type="Pfam" id="PF03713">
    <property type="entry name" value="DUF305"/>
    <property type="match status" value="1"/>
</dbReference>
<evidence type="ECO:0000259" key="3">
    <source>
        <dbReference type="Pfam" id="PF03713"/>
    </source>
</evidence>
<evidence type="ECO:0000313" key="4">
    <source>
        <dbReference type="EMBL" id="KIH97970.1"/>
    </source>
</evidence>
<evidence type="ECO:0000256" key="1">
    <source>
        <dbReference type="SAM" id="MobiDB-lite"/>
    </source>
</evidence>
<evidence type="ECO:0000256" key="2">
    <source>
        <dbReference type="SAM" id="Phobius"/>
    </source>
</evidence>
<organism evidence="4 5">
    <name type="scientific">Streptomonospora alba</name>
    <dbReference type="NCBI Taxonomy" id="183763"/>
    <lineage>
        <taxon>Bacteria</taxon>
        <taxon>Bacillati</taxon>
        <taxon>Actinomycetota</taxon>
        <taxon>Actinomycetes</taxon>
        <taxon>Streptosporangiales</taxon>
        <taxon>Nocardiopsidaceae</taxon>
        <taxon>Streptomonospora</taxon>
    </lineage>
</organism>
<feature type="region of interest" description="Disordered" evidence="1">
    <location>
        <begin position="1"/>
        <end position="26"/>
    </location>
</feature>
<dbReference type="STRING" id="183763.LP52_16480"/>